<dbReference type="RefSeq" id="WP_143709880.1">
    <property type="nucleotide sequence ID" value="NZ_LOMZ01000001.1"/>
</dbReference>
<gene>
    <name evidence="2" type="ORF">AUQ48_07830</name>
</gene>
<keyword evidence="1" id="KW-0812">Transmembrane</keyword>
<feature type="transmembrane region" description="Helical" evidence="1">
    <location>
        <begin position="16"/>
        <end position="38"/>
    </location>
</feature>
<reference evidence="2 3" key="1">
    <citation type="submission" date="2015-12" db="EMBL/GenBank/DDBJ databases">
        <authorList>
            <person name="Shamseldin A."/>
            <person name="Moawad H."/>
            <person name="Abd El-Rahim W.M."/>
            <person name="Sadowsky M.J."/>
        </authorList>
    </citation>
    <scope>NUCLEOTIDE SEQUENCE [LARGE SCALE GENOMIC DNA]</scope>
    <source>
        <strain evidence="2 3">S43</strain>
    </source>
</reference>
<dbReference type="EMBL" id="LOMZ01000001">
    <property type="protein sequence ID" value="PLC12163.1"/>
    <property type="molecule type" value="Genomic_DNA"/>
</dbReference>
<organism evidence="2 3">
    <name type="scientific">Kocuria flava</name>
    <dbReference type="NCBI Taxonomy" id="446860"/>
    <lineage>
        <taxon>Bacteria</taxon>
        <taxon>Bacillati</taxon>
        <taxon>Actinomycetota</taxon>
        <taxon>Actinomycetes</taxon>
        <taxon>Micrococcales</taxon>
        <taxon>Micrococcaceae</taxon>
        <taxon>Kocuria</taxon>
    </lineage>
</organism>
<keyword evidence="1" id="KW-0472">Membrane</keyword>
<dbReference type="Proteomes" id="UP000234632">
    <property type="component" value="Unassembled WGS sequence"/>
</dbReference>
<evidence type="ECO:0000313" key="3">
    <source>
        <dbReference type="Proteomes" id="UP000234632"/>
    </source>
</evidence>
<comment type="caution">
    <text evidence="2">The sequence shown here is derived from an EMBL/GenBank/DDBJ whole genome shotgun (WGS) entry which is preliminary data.</text>
</comment>
<proteinExistence type="predicted"/>
<evidence type="ECO:0000256" key="1">
    <source>
        <dbReference type="SAM" id="Phobius"/>
    </source>
</evidence>
<evidence type="ECO:0000313" key="2">
    <source>
        <dbReference type="EMBL" id="PLC12163.1"/>
    </source>
</evidence>
<protein>
    <submittedName>
        <fullName evidence="2">Uncharacterized protein</fullName>
    </submittedName>
</protein>
<accession>A0A2N4T1S2</accession>
<sequence length="117" mass="12630">MHSTEGLAGVSVRHPASFAVAAVIALQVTVPTLAMLVGELPTRFGFQMYSAQGFVEIKVLDANGAPVEIDLERVIAGQLRPDFDWTEGLPPRICTDFPDAAVVSVRQPEREATLHCD</sequence>
<keyword evidence="1" id="KW-1133">Transmembrane helix</keyword>
<dbReference type="AlphaFoldDB" id="A0A2N4T1S2"/>
<name>A0A2N4T1S2_9MICC</name>